<name>A0ABW3D8S6_9BACL</name>
<evidence type="ECO:0000256" key="1">
    <source>
        <dbReference type="SAM" id="MobiDB-lite"/>
    </source>
</evidence>
<comment type="caution">
    <text evidence="2">The sequence shown here is derived from an EMBL/GenBank/DDBJ whole genome shotgun (WGS) entry which is preliminary data.</text>
</comment>
<dbReference type="RefSeq" id="WP_144936376.1">
    <property type="nucleotide sequence ID" value="NZ_JBHTIU010000022.1"/>
</dbReference>
<keyword evidence="3" id="KW-1185">Reference proteome</keyword>
<proteinExistence type="predicted"/>
<feature type="region of interest" description="Disordered" evidence="1">
    <location>
        <begin position="75"/>
        <end position="98"/>
    </location>
</feature>
<organism evidence="2 3">
    <name type="scientific">Paenibacillus residui</name>
    <dbReference type="NCBI Taxonomy" id="629724"/>
    <lineage>
        <taxon>Bacteria</taxon>
        <taxon>Bacillati</taxon>
        <taxon>Bacillota</taxon>
        <taxon>Bacilli</taxon>
        <taxon>Bacillales</taxon>
        <taxon>Paenibacillaceae</taxon>
        <taxon>Paenibacillus</taxon>
    </lineage>
</organism>
<evidence type="ECO:0000313" key="2">
    <source>
        <dbReference type="EMBL" id="MFD0868698.1"/>
    </source>
</evidence>
<accession>A0ABW3D8S6</accession>
<sequence>MEWPSKSYTANIINSSREGQASRDQMTKSSGSNGKFHKFNIHVSIENMDEQQAIDYLHVLFRHAGVRDVEIIPDRPDGISEGAENAEASKQHHEEDRNKERIRGWMASGRLIWLVVNRNSEARGRIPCRILNYDESSRLLTIYHVDEKKVYTYKLDEVEDFIE</sequence>
<dbReference type="Proteomes" id="UP001597120">
    <property type="component" value="Unassembled WGS sequence"/>
</dbReference>
<evidence type="ECO:0000313" key="3">
    <source>
        <dbReference type="Proteomes" id="UP001597120"/>
    </source>
</evidence>
<gene>
    <name evidence="2" type="ORF">ACFQ03_06015</name>
</gene>
<feature type="region of interest" description="Disordered" evidence="1">
    <location>
        <begin position="1"/>
        <end position="33"/>
    </location>
</feature>
<protein>
    <submittedName>
        <fullName evidence="2">Uncharacterized protein</fullName>
    </submittedName>
</protein>
<feature type="compositionally biased region" description="Basic and acidic residues" evidence="1">
    <location>
        <begin position="87"/>
        <end position="98"/>
    </location>
</feature>
<dbReference type="EMBL" id="JBHTIU010000022">
    <property type="protein sequence ID" value="MFD0868698.1"/>
    <property type="molecule type" value="Genomic_DNA"/>
</dbReference>
<reference evidence="3" key="1">
    <citation type="journal article" date="2019" name="Int. J. Syst. Evol. Microbiol.">
        <title>The Global Catalogue of Microorganisms (GCM) 10K type strain sequencing project: providing services to taxonomists for standard genome sequencing and annotation.</title>
        <authorList>
            <consortium name="The Broad Institute Genomics Platform"/>
            <consortium name="The Broad Institute Genome Sequencing Center for Infectious Disease"/>
            <person name="Wu L."/>
            <person name="Ma J."/>
        </authorList>
    </citation>
    <scope>NUCLEOTIDE SEQUENCE [LARGE SCALE GENOMIC DNA]</scope>
    <source>
        <strain evidence="3">CCUG 57263</strain>
    </source>
</reference>